<sequence length="116" mass="13514">MMISSQQTQKKWNSSNYRKVINMYFEGASIVLNVLGVVRKENHFSHELKVMTPVEMTRKITTHAFTNSKTSSVRRKGDDMTIWISCKESLRGWIHCIENGEEPVEGYCQQWRNTVS</sequence>
<evidence type="ECO:0000313" key="2">
    <source>
        <dbReference type="Proteomes" id="UP000762676"/>
    </source>
</evidence>
<organism evidence="1 2">
    <name type="scientific">Elysia marginata</name>
    <dbReference type="NCBI Taxonomy" id="1093978"/>
    <lineage>
        <taxon>Eukaryota</taxon>
        <taxon>Metazoa</taxon>
        <taxon>Spiralia</taxon>
        <taxon>Lophotrochozoa</taxon>
        <taxon>Mollusca</taxon>
        <taxon>Gastropoda</taxon>
        <taxon>Heterobranchia</taxon>
        <taxon>Euthyneura</taxon>
        <taxon>Panpulmonata</taxon>
        <taxon>Sacoglossa</taxon>
        <taxon>Placobranchoidea</taxon>
        <taxon>Plakobranchidae</taxon>
        <taxon>Elysia</taxon>
    </lineage>
</organism>
<gene>
    <name evidence="1" type="ORF">ElyMa_003688900</name>
</gene>
<dbReference type="EMBL" id="BMAT01007551">
    <property type="protein sequence ID" value="GFR66699.1"/>
    <property type="molecule type" value="Genomic_DNA"/>
</dbReference>
<keyword evidence="2" id="KW-1185">Reference proteome</keyword>
<comment type="caution">
    <text evidence="1">The sequence shown here is derived from an EMBL/GenBank/DDBJ whole genome shotgun (WGS) entry which is preliminary data.</text>
</comment>
<evidence type="ECO:0008006" key="3">
    <source>
        <dbReference type="Google" id="ProtNLM"/>
    </source>
</evidence>
<proteinExistence type="predicted"/>
<dbReference type="Proteomes" id="UP000762676">
    <property type="component" value="Unassembled WGS sequence"/>
</dbReference>
<name>A0AAV4F159_9GAST</name>
<accession>A0AAV4F159</accession>
<protein>
    <recommendedName>
        <fullName evidence="3">PH domain-containing protein</fullName>
    </recommendedName>
</protein>
<dbReference type="AlphaFoldDB" id="A0AAV4F159"/>
<reference evidence="1 2" key="1">
    <citation type="journal article" date="2021" name="Elife">
        <title>Chloroplast acquisition without the gene transfer in kleptoplastic sea slugs, Plakobranchus ocellatus.</title>
        <authorList>
            <person name="Maeda T."/>
            <person name="Takahashi S."/>
            <person name="Yoshida T."/>
            <person name="Shimamura S."/>
            <person name="Takaki Y."/>
            <person name="Nagai Y."/>
            <person name="Toyoda A."/>
            <person name="Suzuki Y."/>
            <person name="Arimoto A."/>
            <person name="Ishii H."/>
            <person name="Satoh N."/>
            <person name="Nishiyama T."/>
            <person name="Hasebe M."/>
            <person name="Maruyama T."/>
            <person name="Minagawa J."/>
            <person name="Obokata J."/>
            <person name="Shigenobu S."/>
        </authorList>
    </citation>
    <scope>NUCLEOTIDE SEQUENCE [LARGE SCALE GENOMIC DNA]</scope>
</reference>
<evidence type="ECO:0000313" key="1">
    <source>
        <dbReference type="EMBL" id="GFR66699.1"/>
    </source>
</evidence>